<comment type="caution">
    <text evidence="2">The sequence shown here is derived from an EMBL/GenBank/DDBJ whole genome shotgun (WGS) entry which is preliminary data.</text>
</comment>
<proteinExistence type="predicted"/>
<evidence type="ECO:0000256" key="1">
    <source>
        <dbReference type="SAM" id="MobiDB-lite"/>
    </source>
</evidence>
<feature type="region of interest" description="Disordered" evidence="1">
    <location>
        <begin position="44"/>
        <end position="72"/>
    </location>
</feature>
<organism evidence="2 3">
    <name type="scientific">Dreissena polymorpha</name>
    <name type="common">Zebra mussel</name>
    <name type="synonym">Mytilus polymorpha</name>
    <dbReference type="NCBI Taxonomy" id="45954"/>
    <lineage>
        <taxon>Eukaryota</taxon>
        <taxon>Metazoa</taxon>
        <taxon>Spiralia</taxon>
        <taxon>Lophotrochozoa</taxon>
        <taxon>Mollusca</taxon>
        <taxon>Bivalvia</taxon>
        <taxon>Autobranchia</taxon>
        <taxon>Heteroconchia</taxon>
        <taxon>Euheterodonta</taxon>
        <taxon>Imparidentia</taxon>
        <taxon>Neoheterodontei</taxon>
        <taxon>Myida</taxon>
        <taxon>Dreissenoidea</taxon>
        <taxon>Dreissenidae</taxon>
        <taxon>Dreissena</taxon>
    </lineage>
</organism>
<dbReference type="EMBL" id="JAIWYP010000007">
    <property type="protein sequence ID" value="KAH3794856.1"/>
    <property type="molecule type" value="Genomic_DNA"/>
</dbReference>
<keyword evidence="3" id="KW-1185">Reference proteome</keyword>
<reference evidence="2" key="1">
    <citation type="journal article" date="2019" name="bioRxiv">
        <title>The Genome of the Zebra Mussel, Dreissena polymorpha: A Resource for Invasive Species Research.</title>
        <authorList>
            <person name="McCartney M.A."/>
            <person name="Auch B."/>
            <person name="Kono T."/>
            <person name="Mallez S."/>
            <person name="Zhang Y."/>
            <person name="Obille A."/>
            <person name="Becker A."/>
            <person name="Abrahante J.E."/>
            <person name="Garbe J."/>
            <person name="Badalamenti J.P."/>
            <person name="Herman A."/>
            <person name="Mangelson H."/>
            <person name="Liachko I."/>
            <person name="Sullivan S."/>
            <person name="Sone E.D."/>
            <person name="Koren S."/>
            <person name="Silverstein K.A.T."/>
            <person name="Beckman K.B."/>
            <person name="Gohl D.M."/>
        </authorList>
    </citation>
    <scope>NUCLEOTIDE SEQUENCE</scope>
    <source>
        <strain evidence="2">Duluth1</strain>
        <tissue evidence="2">Whole animal</tissue>
    </source>
</reference>
<accession>A0A9D4J061</accession>
<dbReference type="AlphaFoldDB" id="A0A9D4J061"/>
<evidence type="ECO:0000313" key="3">
    <source>
        <dbReference type="Proteomes" id="UP000828390"/>
    </source>
</evidence>
<protein>
    <submittedName>
        <fullName evidence="2">Uncharacterized protein</fullName>
    </submittedName>
</protein>
<sequence length="97" mass="10743">MTRTQFIDNKLDHILQVHVCIAAPWPPPAVFYAAYSAAPLIPSSSSTHGQLPFRSAILPSSGSQRSRRKRTSGLMDDDALWIRRAARRGSPIRPCSE</sequence>
<dbReference type="Proteomes" id="UP000828390">
    <property type="component" value="Unassembled WGS sequence"/>
</dbReference>
<gene>
    <name evidence="2" type="ORF">DPMN_148394</name>
</gene>
<evidence type="ECO:0000313" key="2">
    <source>
        <dbReference type="EMBL" id="KAH3794856.1"/>
    </source>
</evidence>
<reference evidence="2" key="2">
    <citation type="submission" date="2020-11" db="EMBL/GenBank/DDBJ databases">
        <authorList>
            <person name="McCartney M.A."/>
            <person name="Auch B."/>
            <person name="Kono T."/>
            <person name="Mallez S."/>
            <person name="Becker A."/>
            <person name="Gohl D.M."/>
            <person name="Silverstein K.A.T."/>
            <person name="Koren S."/>
            <person name="Bechman K.B."/>
            <person name="Herman A."/>
            <person name="Abrahante J.E."/>
            <person name="Garbe J."/>
        </authorList>
    </citation>
    <scope>NUCLEOTIDE SEQUENCE</scope>
    <source>
        <strain evidence="2">Duluth1</strain>
        <tissue evidence="2">Whole animal</tissue>
    </source>
</reference>
<name>A0A9D4J061_DREPO</name>